<dbReference type="InterPro" id="IPR050463">
    <property type="entry name" value="Gfo/Idh/MocA_oxidrdct_glycsds"/>
</dbReference>
<dbReference type="InterPro" id="IPR000683">
    <property type="entry name" value="Gfo/Idh/MocA-like_OxRdtase_N"/>
</dbReference>
<evidence type="ECO:0000259" key="2">
    <source>
        <dbReference type="Pfam" id="PF01408"/>
    </source>
</evidence>
<feature type="domain" description="Gfo/Idh/MocA-like oxidoreductase N-terminal" evidence="2">
    <location>
        <begin position="5"/>
        <end position="122"/>
    </location>
</feature>
<dbReference type="GO" id="GO:0016491">
    <property type="term" value="F:oxidoreductase activity"/>
    <property type="evidence" value="ECO:0007669"/>
    <property type="project" value="UniProtKB-KW"/>
</dbReference>
<evidence type="ECO:0000256" key="1">
    <source>
        <dbReference type="ARBA" id="ARBA00023002"/>
    </source>
</evidence>
<reference evidence="4" key="1">
    <citation type="submission" date="2019-09" db="EMBL/GenBank/DDBJ databases">
        <title>Characterisation of the sponge microbiome using genome-centric metagenomics.</title>
        <authorList>
            <person name="Engelberts J.P."/>
            <person name="Robbins S.J."/>
            <person name="De Goeij J.M."/>
            <person name="Aranda M."/>
            <person name="Bell S.C."/>
            <person name="Webster N.S."/>
        </authorList>
    </citation>
    <scope>NUCLEOTIDE SEQUENCE</scope>
    <source>
        <strain evidence="4">SB0675_bin_29</strain>
    </source>
</reference>
<dbReference type="EMBL" id="VYDA01000672">
    <property type="protein sequence ID" value="MYH63745.1"/>
    <property type="molecule type" value="Genomic_DNA"/>
</dbReference>
<dbReference type="PANTHER" id="PTHR43818">
    <property type="entry name" value="BCDNA.GH03377"/>
    <property type="match status" value="1"/>
</dbReference>
<protein>
    <submittedName>
        <fullName evidence="4">Gfo/Idh/MocA family oxidoreductase</fullName>
    </submittedName>
</protein>
<evidence type="ECO:0000313" key="4">
    <source>
        <dbReference type="EMBL" id="MYH63745.1"/>
    </source>
</evidence>
<evidence type="ECO:0000259" key="3">
    <source>
        <dbReference type="Pfam" id="PF22725"/>
    </source>
</evidence>
<dbReference type="PANTHER" id="PTHR43818:SF11">
    <property type="entry name" value="BCDNA.GH03377"/>
    <property type="match status" value="1"/>
</dbReference>
<dbReference type="Pfam" id="PF22725">
    <property type="entry name" value="GFO_IDH_MocA_C3"/>
    <property type="match status" value="1"/>
</dbReference>
<dbReference type="Pfam" id="PF01408">
    <property type="entry name" value="GFO_IDH_MocA"/>
    <property type="match status" value="1"/>
</dbReference>
<name>A0A6B1G9B6_9CHLR</name>
<organism evidence="4">
    <name type="scientific">Caldilineaceae bacterium SB0675_bin_29</name>
    <dbReference type="NCBI Taxonomy" id="2605266"/>
    <lineage>
        <taxon>Bacteria</taxon>
        <taxon>Bacillati</taxon>
        <taxon>Chloroflexota</taxon>
        <taxon>Caldilineae</taxon>
        <taxon>Caldilineales</taxon>
        <taxon>Caldilineaceae</taxon>
    </lineage>
</organism>
<dbReference type="SUPFAM" id="SSF55347">
    <property type="entry name" value="Glyceraldehyde-3-phosphate dehydrogenase-like, C-terminal domain"/>
    <property type="match status" value="1"/>
</dbReference>
<dbReference type="SUPFAM" id="SSF51735">
    <property type="entry name" value="NAD(P)-binding Rossmann-fold domains"/>
    <property type="match status" value="1"/>
</dbReference>
<accession>A0A6B1G9B6</accession>
<proteinExistence type="predicted"/>
<dbReference type="InterPro" id="IPR055170">
    <property type="entry name" value="GFO_IDH_MocA-like_dom"/>
</dbReference>
<feature type="domain" description="GFO/IDH/MocA-like oxidoreductase" evidence="3">
    <location>
        <begin position="132"/>
        <end position="280"/>
    </location>
</feature>
<dbReference type="AlphaFoldDB" id="A0A6B1G9B6"/>
<dbReference type="GO" id="GO:0000166">
    <property type="term" value="F:nucleotide binding"/>
    <property type="evidence" value="ECO:0007669"/>
    <property type="project" value="InterPro"/>
</dbReference>
<keyword evidence="1" id="KW-0560">Oxidoreductase</keyword>
<dbReference type="Gene3D" id="3.40.50.720">
    <property type="entry name" value="NAD(P)-binding Rossmann-like Domain"/>
    <property type="match status" value="1"/>
</dbReference>
<dbReference type="Gene3D" id="3.30.360.10">
    <property type="entry name" value="Dihydrodipicolinate Reductase, domain 2"/>
    <property type="match status" value="1"/>
</dbReference>
<dbReference type="InterPro" id="IPR036291">
    <property type="entry name" value="NAD(P)-bd_dom_sf"/>
</dbReference>
<comment type="caution">
    <text evidence="4">The sequence shown here is derived from an EMBL/GenBank/DDBJ whole genome shotgun (WGS) entry which is preliminary data.</text>
</comment>
<sequence length="383" mass="41660">MSVSNVAIVGTGFMGPAHTEGLRRLGINVAGILGSSAEKSQRAASDLGIPKAYNDLADLLADAEIEAVHITSPNRHHFEQASQTLRAGKHVHCEKPLAMTSAESGALVQLASESGLAAGVNYNMRFYPLNWEVRSMIQSGALGRIHSITGGYVQDWLLYPTDYNWRVLSGEGGKLRAVADIGTHWLDLVQFITGLSVTAVQAALKTVHTTRQRPTGEVETFSAKVQVPDATESIDIETEDSGAALLRFSNGAHGSLWVSQITAGRKNCLRYEIAGSEASVAWNSEQPNELWIGHRNQANQLLLRDPGLVSEAALAHIGYPGGHNEGYDDSFKHSFKSFYDYIAAGDLNAPQPFPTFADGHKEILHCQAILQRHEPQKWVEIDE</sequence>
<gene>
    <name evidence="4" type="ORF">F4148_19015</name>
</gene>